<proteinExistence type="predicted"/>
<dbReference type="Proteomes" id="UP000005239">
    <property type="component" value="Unassembled WGS sequence"/>
</dbReference>
<keyword evidence="2" id="KW-1185">Reference proteome</keyword>
<accession>A0A2A6CGN0</accession>
<sequence length="206" mass="22631">MLNRRIFLWFLLQYLVFQGSLACSDVTVRQVELKSASSTLYIDEGSSLHLVPDPTLLDGSDLYWQSSGSPISEYQSFLPCSEQDAPIVVHENGRDLLMIGIDETSGVQRLFVSNGTRTISVQLKITKKSIAATDVSAALTWVGIIGGFFIIMILFVVIMRIIRRPASKEKSEKAASASAAKQSDPSTKKESAPEKPFGFDSHLSDL</sequence>
<protein>
    <submittedName>
        <fullName evidence="1">Uncharacterized protein</fullName>
    </submittedName>
</protein>
<dbReference type="AlphaFoldDB" id="A0A2A6CGN0"/>
<dbReference type="EnsemblMetazoa" id="PPA08076.1">
    <property type="protein sequence ID" value="PPA08076.1"/>
    <property type="gene ID" value="WBGene00097630"/>
</dbReference>
<reference evidence="1" key="2">
    <citation type="submission" date="2022-06" db="UniProtKB">
        <authorList>
            <consortium name="EnsemblMetazoa"/>
        </authorList>
    </citation>
    <scope>IDENTIFICATION</scope>
    <source>
        <strain evidence="1">PS312</strain>
    </source>
</reference>
<gene>
    <name evidence="1" type="primary">WBGene00097630</name>
</gene>
<evidence type="ECO:0000313" key="1">
    <source>
        <dbReference type="EnsemblMetazoa" id="PPA08076.1"/>
    </source>
</evidence>
<reference evidence="2" key="1">
    <citation type="journal article" date="2008" name="Nat. Genet.">
        <title>The Pristionchus pacificus genome provides a unique perspective on nematode lifestyle and parasitism.</title>
        <authorList>
            <person name="Dieterich C."/>
            <person name="Clifton S.W."/>
            <person name="Schuster L.N."/>
            <person name="Chinwalla A."/>
            <person name="Delehaunty K."/>
            <person name="Dinkelacker I."/>
            <person name="Fulton L."/>
            <person name="Fulton R."/>
            <person name="Godfrey J."/>
            <person name="Minx P."/>
            <person name="Mitreva M."/>
            <person name="Roeseler W."/>
            <person name="Tian H."/>
            <person name="Witte H."/>
            <person name="Yang S.P."/>
            <person name="Wilson R.K."/>
            <person name="Sommer R.J."/>
        </authorList>
    </citation>
    <scope>NUCLEOTIDE SEQUENCE [LARGE SCALE GENOMIC DNA]</scope>
    <source>
        <strain evidence="2">PS312</strain>
    </source>
</reference>
<name>A0A2A6CGN0_PRIPA</name>
<accession>A0A8R1YBB7</accession>
<organism evidence="1 2">
    <name type="scientific">Pristionchus pacificus</name>
    <name type="common">Parasitic nematode worm</name>
    <dbReference type="NCBI Taxonomy" id="54126"/>
    <lineage>
        <taxon>Eukaryota</taxon>
        <taxon>Metazoa</taxon>
        <taxon>Ecdysozoa</taxon>
        <taxon>Nematoda</taxon>
        <taxon>Chromadorea</taxon>
        <taxon>Rhabditida</taxon>
        <taxon>Rhabditina</taxon>
        <taxon>Diplogasteromorpha</taxon>
        <taxon>Diplogasteroidea</taxon>
        <taxon>Neodiplogasteridae</taxon>
        <taxon>Pristionchus</taxon>
    </lineage>
</organism>
<evidence type="ECO:0000313" key="2">
    <source>
        <dbReference type="Proteomes" id="UP000005239"/>
    </source>
</evidence>
<dbReference type="PROSITE" id="PS51257">
    <property type="entry name" value="PROKAR_LIPOPROTEIN"/>
    <property type="match status" value="1"/>
</dbReference>